<protein>
    <submittedName>
        <fullName evidence="2">Phosphotransferase</fullName>
    </submittedName>
</protein>
<dbReference type="PANTHER" id="PTHR21310">
    <property type="entry name" value="AMINOGLYCOSIDE PHOSPHOTRANSFERASE-RELATED-RELATED"/>
    <property type="match status" value="1"/>
</dbReference>
<evidence type="ECO:0000313" key="2">
    <source>
        <dbReference type="EMBL" id="MFD2830206.1"/>
    </source>
</evidence>
<proteinExistence type="predicted"/>
<dbReference type="Gene3D" id="3.90.1200.10">
    <property type="match status" value="1"/>
</dbReference>
<comment type="caution">
    <text evidence="2">The sequence shown here is derived from an EMBL/GenBank/DDBJ whole genome shotgun (WGS) entry which is preliminary data.</text>
</comment>
<gene>
    <name evidence="2" type="ORF">ACFSX4_06945</name>
</gene>
<accession>A0ABW5WTU0</accession>
<dbReference type="EMBL" id="JBHUOQ010000001">
    <property type="protein sequence ID" value="MFD2830206.1"/>
    <property type="molecule type" value="Genomic_DNA"/>
</dbReference>
<keyword evidence="3" id="KW-1185">Reference proteome</keyword>
<name>A0ABW5WTU0_9STAP</name>
<sequence length="256" mass="29172">MDTLPKQFIENHIGTVMDIVLLEQQGCTSTVYKISALHGTYILKSAEPEIFRELLENEAEVLKKLNEQTDIPVPRFHGFTRTDSKSHLLMSYEEGVTLTEALAEADSQGVKNDLIESFSTLLHRLHTADTSILKISSRGKWLDIQLKKAAEYLQAGNTDGNQDLLDDLRNKKPHDIKSTVIHGDCTTDNVLVKNNQVYLFIDAGGMTYGDPRYDIALAVSEFLNHQDELSSFYRGYQRYKIDASEFKYFDSLYEFF</sequence>
<dbReference type="PIRSF" id="PIRSF000707">
    <property type="entry name" value="Hygromycin-B_kinase"/>
    <property type="match status" value="1"/>
</dbReference>
<dbReference type="InterPro" id="IPR011009">
    <property type="entry name" value="Kinase-like_dom_sf"/>
</dbReference>
<dbReference type="InterPro" id="IPR002575">
    <property type="entry name" value="Aminoglycoside_PTrfase"/>
</dbReference>
<dbReference type="RefSeq" id="WP_377772910.1">
    <property type="nucleotide sequence ID" value="NZ_JBHUOQ010000001.1"/>
</dbReference>
<dbReference type="Pfam" id="PF01636">
    <property type="entry name" value="APH"/>
    <property type="match status" value="1"/>
</dbReference>
<evidence type="ECO:0000313" key="3">
    <source>
        <dbReference type="Proteomes" id="UP001597519"/>
    </source>
</evidence>
<feature type="domain" description="Aminoglycoside phosphotransferase" evidence="1">
    <location>
        <begin position="26"/>
        <end position="239"/>
    </location>
</feature>
<dbReference type="Gene3D" id="3.30.200.20">
    <property type="entry name" value="Phosphorylase Kinase, domain 1"/>
    <property type="match status" value="1"/>
</dbReference>
<dbReference type="InterPro" id="IPR016259">
    <property type="entry name" value="Hygromycin-B_Kinase"/>
</dbReference>
<dbReference type="InterPro" id="IPR051678">
    <property type="entry name" value="AGP_Transferase"/>
</dbReference>
<organism evidence="2 3">
    <name type="scientific">Corticicoccus populi</name>
    <dbReference type="NCBI Taxonomy" id="1812821"/>
    <lineage>
        <taxon>Bacteria</taxon>
        <taxon>Bacillati</taxon>
        <taxon>Bacillota</taxon>
        <taxon>Bacilli</taxon>
        <taxon>Bacillales</taxon>
        <taxon>Staphylococcaceae</taxon>
        <taxon>Corticicoccus</taxon>
    </lineage>
</organism>
<dbReference type="Proteomes" id="UP001597519">
    <property type="component" value="Unassembled WGS sequence"/>
</dbReference>
<evidence type="ECO:0000259" key="1">
    <source>
        <dbReference type="Pfam" id="PF01636"/>
    </source>
</evidence>
<dbReference type="SUPFAM" id="SSF56112">
    <property type="entry name" value="Protein kinase-like (PK-like)"/>
    <property type="match status" value="1"/>
</dbReference>
<reference evidence="3" key="1">
    <citation type="journal article" date="2019" name="Int. J. Syst. Evol. Microbiol.">
        <title>The Global Catalogue of Microorganisms (GCM) 10K type strain sequencing project: providing services to taxonomists for standard genome sequencing and annotation.</title>
        <authorList>
            <consortium name="The Broad Institute Genomics Platform"/>
            <consortium name="The Broad Institute Genome Sequencing Center for Infectious Disease"/>
            <person name="Wu L."/>
            <person name="Ma J."/>
        </authorList>
    </citation>
    <scope>NUCLEOTIDE SEQUENCE [LARGE SCALE GENOMIC DNA]</scope>
    <source>
        <strain evidence="3">KCTC 33575</strain>
    </source>
</reference>